<evidence type="ECO:0000313" key="4">
    <source>
        <dbReference type="EMBL" id="SOC20946.1"/>
    </source>
</evidence>
<dbReference type="GO" id="GO:0006508">
    <property type="term" value="P:proteolysis"/>
    <property type="evidence" value="ECO:0007669"/>
    <property type="project" value="InterPro"/>
</dbReference>
<comment type="similarity">
    <text evidence="1">Belongs to the peptidase S13 family.</text>
</comment>
<dbReference type="EMBL" id="OBMQ01000012">
    <property type="protein sequence ID" value="SOC20946.1"/>
    <property type="molecule type" value="Genomic_DNA"/>
</dbReference>
<keyword evidence="2" id="KW-0378">Hydrolase</keyword>
<dbReference type="Proteomes" id="UP000219636">
    <property type="component" value="Unassembled WGS sequence"/>
</dbReference>
<dbReference type="RefSeq" id="WP_097074561.1">
    <property type="nucleotide sequence ID" value="NZ_OBMQ01000012.1"/>
</dbReference>
<feature type="chain" id="PRO_5039142758" evidence="3">
    <location>
        <begin position="20"/>
        <end position="475"/>
    </location>
</feature>
<gene>
    <name evidence="4" type="ORF">SAMN05880501_11275</name>
</gene>
<dbReference type="AlphaFoldDB" id="A0A285TJR3"/>
<dbReference type="Gene3D" id="3.50.80.20">
    <property type="entry name" value="D-Ala-D-Ala carboxypeptidase C, peptidase S13"/>
    <property type="match status" value="1"/>
</dbReference>
<dbReference type="GO" id="GO:0004185">
    <property type="term" value="F:serine-type carboxypeptidase activity"/>
    <property type="evidence" value="ECO:0007669"/>
    <property type="project" value="InterPro"/>
</dbReference>
<organism evidence="4 5">
    <name type="scientific">Ureibacillus xyleni</name>
    <dbReference type="NCBI Taxonomy" id="614648"/>
    <lineage>
        <taxon>Bacteria</taxon>
        <taxon>Bacillati</taxon>
        <taxon>Bacillota</taxon>
        <taxon>Bacilli</taxon>
        <taxon>Bacillales</taxon>
        <taxon>Caryophanaceae</taxon>
        <taxon>Ureibacillus</taxon>
    </lineage>
</organism>
<dbReference type="InterPro" id="IPR012338">
    <property type="entry name" value="Beta-lactam/transpept-like"/>
</dbReference>
<dbReference type="InterPro" id="IPR000667">
    <property type="entry name" value="Peptidase_S13"/>
</dbReference>
<dbReference type="Gene3D" id="3.40.710.10">
    <property type="entry name" value="DD-peptidase/beta-lactamase superfamily"/>
    <property type="match status" value="2"/>
</dbReference>
<dbReference type="NCBIfam" id="TIGR00666">
    <property type="entry name" value="PBP4"/>
    <property type="match status" value="1"/>
</dbReference>
<reference evidence="5" key="1">
    <citation type="submission" date="2017-08" db="EMBL/GenBank/DDBJ databases">
        <authorList>
            <person name="Varghese N."/>
            <person name="Submissions S."/>
        </authorList>
    </citation>
    <scope>NUCLEOTIDE SEQUENCE [LARGE SCALE GENOMIC DNA]</scope>
    <source>
        <strain evidence="5">JC22</strain>
    </source>
</reference>
<dbReference type="SUPFAM" id="SSF56601">
    <property type="entry name" value="beta-lactamase/transpeptidase-like"/>
    <property type="match status" value="1"/>
</dbReference>
<accession>A0A285TJR3</accession>
<name>A0A285TJR3_9BACL</name>
<evidence type="ECO:0000256" key="1">
    <source>
        <dbReference type="ARBA" id="ARBA00006096"/>
    </source>
</evidence>
<dbReference type="OrthoDB" id="9802627at2"/>
<dbReference type="PRINTS" id="PR00922">
    <property type="entry name" value="DADACBPTASE3"/>
</dbReference>
<keyword evidence="4" id="KW-0645">Protease</keyword>
<dbReference type="PANTHER" id="PTHR30023">
    <property type="entry name" value="D-ALANYL-D-ALANINE CARBOXYPEPTIDASE"/>
    <property type="match status" value="1"/>
</dbReference>
<evidence type="ECO:0000313" key="5">
    <source>
        <dbReference type="Proteomes" id="UP000219636"/>
    </source>
</evidence>
<sequence length="475" mass="52297">MKKNIIIFFFLLFMTVPISQPRASLNLENVVQNRLGNDNISVSVRDVVTGEILYEKNGEIAMKPASTLKLLTAAAALDILGSNFRFHTKLYIDGDIEGQILDGDIYIKGEGDPTLQKRNFEAFADALKHYGIQSVTGNLYGDDTVFTGSQLTPGVATSDESYYYAARTTALTMSPDNDYDAGSIIIHVTPSSIGKAPIIQADPSLSGMTVINQAKTVAAREETTIEIERQHRSDTIVITGNVPVGEPFKDWVTLYDPTINTLHAVKETFEDSGISFATKSEIKRKKVPIDAQMIYAKHSVPLKNLIVPFLKLSNNSIADILVKTIGKETYGKGRTDYGVKALTSYGTAIGLKMDQWNLEDGSGISHENRVTANELSHLLIKVKYEPNFKIFYESLPIGGRKDRLIGGSLRKRFQVEPYKNHVVAKTGSISGVYTLAGYVKSNSGKTYAFTIMTQNQSIPALNSIDEVVKNIISKY</sequence>
<dbReference type="PANTHER" id="PTHR30023:SF0">
    <property type="entry name" value="PENICILLIN-SENSITIVE CARBOXYPEPTIDASE A"/>
    <property type="match status" value="1"/>
</dbReference>
<keyword evidence="5" id="KW-1185">Reference proteome</keyword>
<evidence type="ECO:0000256" key="2">
    <source>
        <dbReference type="ARBA" id="ARBA00022801"/>
    </source>
</evidence>
<proteinExistence type="inferred from homology"/>
<keyword evidence="3" id="KW-0732">Signal</keyword>
<dbReference type="Pfam" id="PF02113">
    <property type="entry name" value="Peptidase_S13"/>
    <property type="match status" value="1"/>
</dbReference>
<feature type="signal peptide" evidence="3">
    <location>
        <begin position="1"/>
        <end position="19"/>
    </location>
</feature>
<keyword evidence="4" id="KW-0121">Carboxypeptidase</keyword>
<dbReference type="GO" id="GO:0000270">
    <property type="term" value="P:peptidoglycan metabolic process"/>
    <property type="evidence" value="ECO:0007669"/>
    <property type="project" value="TreeGrafter"/>
</dbReference>
<evidence type="ECO:0000256" key="3">
    <source>
        <dbReference type="SAM" id="SignalP"/>
    </source>
</evidence>
<protein>
    <submittedName>
        <fullName evidence="4">D-alanyl-D-alanine carboxypeptidase/D-alanyl-D-alanine-endopeptidase (Penicillin-binding protein 4)</fullName>
    </submittedName>
</protein>